<dbReference type="InParanoid" id="Q01YN1"/>
<dbReference type="STRING" id="234267.Acid_4272"/>
<dbReference type="InterPro" id="IPR050250">
    <property type="entry name" value="Macrolide_Exporter_MacB"/>
</dbReference>
<evidence type="ECO:0000256" key="5">
    <source>
        <dbReference type="ARBA" id="ARBA00023136"/>
    </source>
</evidence>
<feature type="domain" description="MacB-like periplasmic core" evidence="9">
    <location>
        <begin position="22"/>
        <end position="247"/>
    </location>
</feature>
<dbReference type="KEGG" id="sus:Acid_4272"/>
<comment type="similarity">
    <text evidence="6">Belongs to the ABC-4 integral membrane protein family.</text>
</comment>
<evidence type="ECO:0000256" key="7">
    <source>
        <dbReference type="SAM" id="Phobius"/>
    </source>
</evidence>
<feature type="domain" description="ABC3 transporter permease C-terminal" evidence="8">
    <location>
        <begin position="305"/>
        <end position="422"/>
    </location>
</feature>
<dbReference type="PANTHER" id="PTHR30572">
    <property type="entry name" value="MEMBRANE COMPONENT OF TRANSPORTER-RELATED"/>
    <property type="match status" value="1"/>
</dbReference>
<dbReference type="HOGENOM" id="CLU_009433_0_0_0"/>
<comment type="subcellular location">
    <subcellularLocation>
        <location evidence="1">Cell membrane</location>
        <topology evidence="1">Multi-pass membrane protein</topology>
    </subcellularLocation>
</comment>
<protein>
    <recommendedName>
        <fullName evidence="11">Permease</fullName>
    </recommendedName>
</protein>
<dbReference type="Pfam" id="PF02687">
    <property type="entry name" value="FtsX"/>
    <property type="match status" value="2"/>
</dbReference>
<dbReference type="eggNOG" id="COG0577">
    <property type="taxonomic scope" value="Bacteria"/>
</dbReference>
<dbReference type="OrthoDB" id="101094at2"/>
<feature type="transmembrane region" description="Helical" evidence="7">
    <location>
        <begin position="299"/>
        <end position="321"/>
    </location>
</feature>
<dbReference type="InterPro" id="IPR003838">
    <property type="entry name" value="ABC3_permease_C"/>
</dbReference>
<feature type="transmembrane region" description="Helical" evidence="7">
    <location>
        <begin position="753"/>
        <end position="776"/>
    </location>
</feature>
<feature type="transmembrane region" description="Helical" evidence="7">
    <location>
        <begin position="20"/>
        <end position="43"/>
    </location>
</feature>
<dbReference type="GO" id="GO:0022857">
    <property type="term" value="F:transmembrane transporter activity"/>
    <property type="evidence" value="ECO:0007669"/>
    <property type="project" value="TreeGrafter"/>
</dbReference>
<dbReference type="InterPro" id="IPR017800">
    <property type="entry name" value="ADOP"/>
</dbReference>
<evidence type="ECO:0000256" key="4">
    <source>
        <dbReference type="ARBA" id="ARBA00022989"/>
    </source>
</evidence>
<evidence type="ECO:0000256" key="1">
    <source>
        <dbReference type="ARBA" id="ARBA00004651"/>
    </source>
</evidence>
<evidence type="ECO:0000259" key="9">
    <source>
        <dbReference type="Pfam" id="PF12704"/>
    </source>
</evidence>
<evidence type="ECO:0008006" key="11">
    <source>
        <dbReference type="Google" id="ProtNLM"/>
    </source>
</evidence>
<sequence length="832" mass="89409">MTRILQDVQFAVRSFRRSPVFTSVAVLSLALGIGANTAIFTLVDQLILRLLPVQEPERIVLLAGNGRHYGGNNGRNALSYPMYQDLRDRNQVFSGMMCRYRFNPIVNIGQQTEVGIGELVSGNYFPLLGVRPALGRLFTSSDDLRAGQHPLIVLSYGWWQTRFAGDPRIVGQTIRVNSYPLTVAGVAQAGFEGTEPGLPAQFFIPMVMAAPVRPGFTNMYDRRQRWVNAYGRLKPGVSMQQAEAGLQPLFHQIIEGEVVMPPFRTATPFDKEQFLRMSMKVMPGSQGNTNLRRQYEKPLWVLMGVVGLVLLIACANLASLLTARAASRQKEIAIRLAIGSSRGRMIQQLLTESLLLAAAGGAAGVALAAAMAKGLLAFLPTNITGYSIAATPDVRMMLFTCGLSLLTGVAFGLVPALQSTRPNIAGTLKDQSGGVVGGGAPVRLRKTLVAAQVALSLLLLIGAGLFVRSLSNLRTLNPGFQTGNLIQFVVSPGSAGYTEQRRAEFYRRAEERLGALPGVRGVGMANVGVLTNNEWDNGITIQGYQAKPGEEMDPHFNAVSPGYFEALGIHLLAGRNFSAKDVLGAPKVAIVNASFVKRYFGDGIAVGRRLGQGTDPGTPTNIEIVGVVNDTRYESLRDQIPLLVYLCGPQLVSNTQIAYVRTVREPDSAFGAVRAALHELDPNLPVSGMKTLERQLDESLVTERMIATLSTAFGALATVLAVIGLYGVMAFMVTRRAREIGIRMALGAQQGNVVWLVMREVLGLVAVGIAAGLPAAFGLASLVRTQLYGIGPNDPLSIVVATLVLAMVAVLAGYIPARRAATYDPVNVLRAE</sequence>
<gene>
    <name evidence="10" type="ordered locus">Acid_4272</name>
</gene>
<dbReference type="NCBIfam" id="TIGR03434">
    <property type="entry name" value="ADOP"/>
    <property type="match status" value="1"/>
</dbReference>
<dbReference type="EMBL" id="CP000473">
    <property type="protein sequence ID" value="ABJ85234.1"/>
    <property type="molecule type" value="Genomic_DNA"/>
</dbReference>
<evidence type="ECO:0000256" key="2">
    <source>
        <dbReference type="ARBA" id="ARBA00022475"/>
    </source>
</evidence>
<dbReference type="AlphaFoldDB" id="Q01YN1"/>
<reference evidence="10" key="1">
    <citation type="submission" date="2006-10" db="EMBL/GenBank/DDBJ databases">
        <title>Complete sequence of Solibacter usitatus Ellin6076.</title>
        <authorList>
            <consortium name="US DOE Joint Genome Institute"/>
            <person name="Copeland A."/>
            <person name="Lucas S."/>
            <person name="Lapidus A."/>
            <person name="Barry K."/>
            <person name="Detter J.C."/>
            <person name="Glavina del Rio T."/>
            <person name="Hammon N."/>
            <person name="Israni S."/>
            <person name="Dalin E."/>
            <person name="Tice H."/>
            <person name="Pitluck S."/>
            <person name="Thompson L.S."/>
            <person name="Brettin T."/>
            <person name="Bruce D."/>
            <person name="Han C."/>
            <person name="Tapia R."/>
            <person name="Gilna P."/>
            <person name="Schmutz J."/>
            <person name="Larimer F."/>
            <person name="Land M."/>
            <person name="Hauser L."/>
            <person name="Kyrpides N."/>
            <person name="Mikhailova N."/>
            <person name="Janssen P.H."/>
            <person name="Kuske C.R."/>
            <person name="Richardson P."/>
        </authorList>
    </citation>
    <scope>NUCLEOTIDE SEQUENCE</scope>
    <source>
        <strain evidence="10">Ellin6076</strain>
    </source>
</reference>
<feature type="transmembrane region" description="Helical" evidence="7">
    <location>
        <begin position="396"/>
        <end position="417"/>
    </location>
</feature>
<feature type="domain" description="MacB-like periplasmic core" evidence="9">
    <location>
        <begin position="453"/>
        <end position="632"/>
    </location>
</feature>
<accession>Q01YN1</accession>
<name>Q01YN1_SOLUE</name>
<keyword evidence="5 7" id="KW-0472">Membrane</keyword>
<dbReference type="GO" id="GO:0005886">
    <property type="term" value="C:plasma membrane"/>
    <property type="evidence" value="ECO:0007669"/>
    <property type="project" value="UniProtKB-SubCell"/>
</dbReference>
<evidence type="ECO:0000259" key="8">
    <source>
        <dbReference type="Pfam" id="PF02687"/>
    </source>
</evidence>
<feature type="domain" description="ABC3 transporter permease C-terminal" evidence="8">
    <location>
        <begin position="712"/>
        <end position="825"/>
    </location>
</feature>
<proteinExistence type="inferred from homology"/>
<dbReference type="Pfam" id="PF12704">
    <property type="entry name" value="MacB_PCD"/>
    <property type="match status" value="2"/>
</dbReference>
<evidence type="ECO:0000256" key="6">
    <source>
        <dbReference type="ARBA" id="ARBA00038076"/>
    </source>
</evidence>
<dbReference type="InterPro" id="IPR025857">
    <property type="entry name" value="MacB_PCD"/>
</dbReference>
<feature type="transmembrane region" description="Helical" evidence="7">
    <location>
        <begin position="354"/>
        <end position="376"/>
    </location>
</feature>
<feature type="transmembrane region" description="Helical" evidence="7">
    <location>
        <begin position="712"/>
        <end position="733"/>
    </location>
</feature>
<dbReference type="PANTHER" id="PTHR30572:SF4">
    <property type="entry name" value="ABC TRANSPORTER PERMEASE YTRF"/>
    <property type="match status" value="1"/>
</dbReference>
<keyword evidence="4 7" id="KW-1133">Transmembrane helix</keyword>
<feature type="transmembrane region" description="Helical" evidence="7">
    <location>
        <begin position="796"/>
        <end position="815"/>
    </location>
</feature>
<organism evidence="10">
    <name type="scientific">Solibacter usitatus (strain Ellin6076)</name>
    <dbReference type="NCBI Taxonomy" id="234267"/>
    <lineage>
        <taxon>Bacteria</taxon>
        <taxon>Pseudomonadati</taxon>
        <taxon>Acidobacteriota</taxon>
        <taxon>Terriglobia</taxon>
        <taxon>Bryobacterales</taxon>
        <taxon>Solibacteraceae</taxon>
        <taxon>Candidatus Solibacter</taxon>
    </lineage>
</organism>
<feature type="transmembrane region" description="Helical" evidence="7">
    <location>
        <begin position="448"/>
        <end position="467"/>
    </location>
</feature>
<evidence type="ECO:0000313" key="10">
    <source>
        <dbReference type="EMBL" id="ABJ85234.1"/>
    </source>
</evidence>
<keyword evidence="3 7" id="KW-0812">Transmembrane</keyword>
<keyword evidence="2" id="KW-1003">Cell membrane</keyword>
<evidence type="ECO:0000256" key="3">
    <source>
        <dbReference type="ARBA" id="ARBA00022692"/>
    </source>
</evidence>